<dbReference type="Gene3D" id="3.40.30.120">
    <property type="match status" value="1"/>
</dbReference>
<dbReference type="SUPFAM" id="SSF51905">
    <property type="entry name" value="FAD/NAD(P)-binding domain"/>
    <property type="match status" value="1"/>
</dbReference>
<dbReference type="PANTHER" id="PTHR43004">
    <property type="entry name" value="TRK SYSTEM POTASSIUM UPTAKE PROTEIN"/>
    <property type="match status" value="1"/>
</dbReference>
<dbReference type="Proteomes" id="UP001596011">
    <property type="component" value="Unassembled WGS sequence"/>
</dbReference>
<keyword evidence="6" id="KW-1185">Reference proteome</keyword>
<dbReference type="Gene3D" id="3.30.70.2450">
    <property type="match status" value="1"/>
</dbReference>
<dbReference type="RefSeq" id="WP_377133163.1">
    <property type="nucleotide sequence ID" value="NZ_JBHSFI010000003.1"/>
</dbReference>
<evidence type="ECO:0000256" key="2">
    <source>
        <dbReference type="ARBA" id="ARBA00022630"/>
    </source>
</evidence>
<evidence type="ECO:0000259" key="4">
    <source>
        <dbReference type="Pfam" id="PF01494"/>
    </source>
</evidence>
<gene>
    <name evidence="5" type="ORF">ACFO6V_05810</name>
</gene>
<dbReference type="Pfam" id="PF21274">
    <property type="entry name" value="Rng_hyd_C"/>
    <property type="match status" value="1"/>
</dbReference>
<keyword evidence="5" id="KW-0560">Oxidoreductase</keyword>
<evidence type="ECO:0000256" key="1">
    <source>
        <dbReference type="ARBA" id="ARBA00001974"/>
    </source>
</evidence>
<sequence>MNTDAMHTDVIVVGAGPTGLLLAGDLAAAGARVTVLEKRPAGLSNLTRAFAVHARSLEVLDARGLADELLPKGQPVRSLQLFQRLTINLADLPSRFQYVLIAPQYEVERLLRRRAEEAGAVFRHDAEVTGLTQDAESVTVTIADGSSLRAAYVVGTDGARSAVRGAVGIPFPGRAVIRSMVLADVRLARKPGDLITVSAENNSLGFLAPFGDGWYRFIGWHGNRDVSEDEPVDLDEVRSIARATLKDDFGMHDPRFLSRFHADERQAPTYREGRVLLAGDAAHVHSPAGGLGMNTGMQDAANLGWKLAAALRLPDGAGAAVLDSYEAERHPVGKQVLRASGGILRVATLPGPLFAVVRRSVIGVVSHVAPIRRRAALTVSALGVAYRSPRGAHPLVGSRARDLPLEGGSRLAEALRAGRFVLVAPAGAPTPDLPGALGEVDLAERVVVRRADGGATTLLVRPDGYVAAARGQ</sequence>
<evidence type="ECO:0000313" key="6">
    <source>
        <dbReference type="Proteomes" id="UP001596011"/>
    </source>
</evidence>
<dbReference type="PRINTS" id="PR00420">
    <property type="entry name" value="RNGMNOXGNASE"/>
</dbReference>
<name>A0ABV9HC87_9MICO</name>
<keyword evidence="3" id="KW-0274">FAD</keyword>
<dbReference type="InterPro" id="IPR002938">
    <property type="entry name" value="FAD-bd"/>
</dbReference>
<proteinExistence type="predicted"/>
<dbReference type="Gene3D" id="3.50.50.60">
    <property type="entry name" value="FAD/NAD(P)-binding domain"/>
    <property type="match status" value="1"/>
</dbReference>
<organism evidence="5 6">
    <name type="scientific">Promicromonospora alba</name>
    <dbReference type="NCBI Taxonomy" id="1616110"/>
    <lineage>
        <taxon>Bacteria</taxon>
        <taxon>Bacillati</taxon>
        <taxon>Actinomycetota</taxon>
        <taxon>Actinomycetes</taxon>
        <taxon>Micrococcales</taxon>
        <taxon>Promicromonosporaceae</taxon>
        <taxon>Promicromonospora</taxon>
    </lineage>
</organism>
<dbReference type="InterPro" id="IPR050641">
    <property type="entry name" value="RIFMO-like"/>
</dbReference>
<comment type="cofactor">
    <cofactor evidence="1">
        <name>FAD</name>
        <dbReference type="ChEBI" id="CHEBI:57692"/>
    </cofactor>
</comment>
<dbReference type="InterPro" id="IPR036188">
    <property type="entry name" value="FAD/NAD-bd_sf"/>
</dbReference>
<dbReference type="PANTHER" id="PTHR43004:SF19">
    <property type="entry name" value="BINDING MONOOXYGENASE, PUTATIVE (JCVI)-RELATED"/>
    <property type="match status" value="1"/>
</dbReference>
<comment type="caution">
    <text evidence="5">The sequence shown here is derived from an EMBL/GenBank/DDBJ whole genome shotgun (WGS) entry which is preliminary data.</text>
</comment>
<dbReference type="EMBL" id="JBHSFI010000003">
    <property type="protein sequence ID" value="MFC4627742.1"/>
    <property type="molecule type" value="Genomic_DNA"/>
</dbReference>
<keyword evidence="2" id="KW-0285">Flavoprotein</keyword>
<dbReference type="GO" id="GO:0004497">
    <property type="term" value="F:monooxygenase activity"/>
    <property type="evidence" value="ECO:0007669"/>
    <property type="project" value="UniProtKB-KW"/>
</dbReference>
<feature type="domain" description="FAD-binding" evidence="4">
    <location>
        <begin position="8"/>
        <end position="339"/>
    </location>
</feature>
<evidence type="ECO:0000256" key="3">
    <source>
        <dbReference type="ARBA" id="ARBA00022827"/>
    </source>
</evidence>
<dbReference type="Pfam" id="PF01494">
    <property type="entry name" value="FAD_binding_3"/>
    <property type="match status" value="1"/>
</dbReference>
<keyword evidence="5" id="KW-0503">Monooxygenase</keyword>
<reference evidence="6" key="1">
    <citation type="journal article" date="2019" name="Int. J. Syst. Evol. Microbiol.">
        <title>The Global Catalogue of Microorganisms (GCM) 10K type strain sequencing project: providing services to taxonomists for standard genome sequencing and annotation.</title>
        <authorList>
            <consortium name="The Broad Institute Genomics Platform"/>
            <consortium name="The Broad Institute Genome Sequencing Center for Infectious Disease"/>
            <person name="Wu L."/>
            <person name="Ma J."/>
        </authorList>
    </citation>
    <scope>NUCLEOTIDE SEQUENCE [LARGE SCALE GENOMIC DNA]</scope>
    <source>
        <strain evidence="6">CCUG 42722</strain>
    </source>
</reference>
<accession>A0ABV9HC87</accession>
<evidence type="ECO:0000313" key="5">
    <source>
        <dbReference type="EMBL" id="MFC4627742.1"/>
    </source>
</evidence>
<protein>
    <submittedName>
        <fullName evidence="5">FAD-dependent monooxygenase</fullName>
    </submittedName>
</protein>